<name>A0ABV1VZD8_9ACTN</name>
<evidence type="ECO:0000313" key="2">
    <source>
        <dbReference type="EMBL" id="MER6977300.1"/>
    </source>
</evidence>
<organism evidence="2 3">
    <name type="scientific">Streptomyces carpinensis</name>
    <dbReference type="NCBI Taxonomy" id="66369"/>
    <lineage>
        <taxon>Bacteria</taxon>
        <taxon>Bacillati</taxon>
        <taxon>Actinomycetota</taxon>
        <taxon>Actinomycetes</taxon>
        <taxon>Kitasatosporales</taxon>
        <taxon>Streptomycetaceae</taxon>
        <taxon>Streptomyces</taxon>
    </lineage>
</organism>
<proteinExistence type="predicted"/>
<evidence type="ECO:0000256" key="1">
    <source>
        <dbReference type="SAM" id="MobiDB-lite"/>
    </source>
</evidence>
<comment type="caution">
    <text evidence="2">The sequence shown here is derived from an EMBL/GenBank/DDBJ whole genome shotgun (WGS) entry which is preliminary data.</text>
</comment>
<dbReference type="EMBL" id="JBEPCU010000110">
    <property type="protein sequence ID" value="MER6977300.1"/>
    <property type="molecule type" value="Genomic_DNA"/>
</dbReference>
<dbReference type="Proteomes" id="UP001458415">
    <property type="component" value="Unassembled WGS sequence"/>
</dbReference>
<dbReference type="RefSeq" id="WP_244217108.1">
    <property type="nucleotide sequence ID" value="NZ_MUBM01000082.1"/>
</dbReference>
<feature type="region of interest" description="Disordered" evidence="1">
    <location>
        <begin position="87"/>
        <end position="110"/>
    </location>
</feature>
<reference evidence="2 3" key="1">
    <citation type="submission" date="2024-06" db="EMBL/GenBank/DDBJ databases">
        <title>The Natural Products Discovery Center: Release of the First 8490 Sequenced Strains for Exploring Actinobacteria Biosynthetic Diversity.</title>
        <authorList>
            <person name="Kalkreuter E."/>
            <person name="Kautsar S.A."/>
            <person name="Yang D."/>
            <person name="Bader C.D."/>
            <person name="Teijaro C.N."/>
            <person name="Fluegel L."/>
            <person name="Davis C.M."/>
            <person name="Simpson J.R."/>
            <person name="Lauterbach L."/>
            <person name="Steele A.D."/>
            <person name="Gui C."/>
            <person name="Meng S."/>
            <person name="Li G."/>
            <person name="Viehrig K."/>
            <person name="Ye F."/>
            <person name="Su P."/>
            <person name="Kiefer A.F."/>
            <person name="Nichols A."/>
            <person name="Cepeda A.J."/>
            <person name="Yan W."/>
            <person name="Fan B."/>
            <person name="Jiang Y."/>
            <person name="Adhikari A."/>
            <person name="Zheng C.-J."/>
            <person name="Schuster L."/>
            <person name="Cowan T.M."/>
            <person name="Smanski M.J."/>
            <person name="Chevrette M.G."/>
            <person name="De Carvalho L.P.S."/>
            <person name="Shen B."/>
        </authorList>
    </citation>
    <scope>NUCLEOTIDE SEQUENCE [LARGE SCALE GENOMIC DNA]</scope>
    <source>
        <strain evidence="2 3">NPDC000634</strain>
    </source>
</reference>
<protein>
    <submittedName>
        <fullName evidence="2">Uncharacterized protein</fullName>
    </submittedName>
</protein>
<evidence type="ECO:0000313" key="3">
    <source>
        <dbReference type="Proteomes" id="UP001458415"/>
    </source>
</evidence>
<sequence>MTATSSQETFPRAPSWPYCGRDAAPDSVGCHGRSVEPHAACLAHLTDADRCTYLALLQPGADLDHRGTPFTAELLSQLLAALTNPATNGRTWATPGSTPRFSATTPPSTR</sequence>
<gene>
    <name evidence="2" type="ORF">ABT317_09815</name>
</gene>
<accession>A0ABV1VZD8</accession>
<keyword evidence="3" id="KW-1185">Reference proteome</keyword>